<feature type="domain" description="ABC transmembrane type-1" evidence="8">
    <location>
        <begin position="86"/>
        <end position="283"/>
    </location>
</feature>
<dbReference type="EMBL" id="AP024169">
    <property type="protein sequence ID" value="BCN32195.1"/>
    <property type="molecule type" value="Genomic_DNA"/>
</dbReference>
<evidence type="ECO:0000313" key="9">
    <source>
        <dbReference type="EMBL" id="BCN32195.1"/>
    </source>
</evidence>
<feature type="transmembrane region" description="Helical" evidence="7">
    <location>
        <begin position="21"/>
        <end position="43"/>
    </location>
</feature>
<dbReference type="RefSeq" id="WP_271713262.1">
    <property type="nucleotide sequence ID" value="NZ_AP024169.1"/>
</dbReference>
<protein>
    <submittedName>
        <fullName evidence="9">ABC transporter permease</fullName>
    </submittedName>
</protein>
<dbReference type="PANTHER" id="PTHR43744">
    <property type="entry name" value="ABC TRANSPORTER PERMEASE PROTEIN MG189-RELATED-RELATED"/>
    <property type="match status" value="1"/>
</dbReference>
<keyword evidence="2 7" id="KW-0813">Transport</keyword>
<dbReference type="InterPro" id="IPR000515">
    <property type="entry name" value="MetI-like"/>
</dbReference>
<feature type="transmembrane region" description="Helical" evidence="7">
    <location>
        <begin position="121"/>
        <end position="140"/>
    </location>
</feature>
<feature type="transmembrane region" description="Helical" evidence="7">
    <location>
        <begin position="152"/>
        <end position="173"/>
    </location>
</feature>
<evidence type="ECO:0000256" key="6">
    <source>
        <dbReference type="ARBA" id="ARBA00023136"/>
    </source>
</evidence>
<evidence type="ECO:0000256" key="2">
    <source>
        <dbReference type="ARBA" id="ARBA00022448"/>
    </source>
</evidence>
<keyword evidence="3" id="KW-1003">Cell membrane</keyword>
<comment type="subcellular location">
    <subcellularLocation>
        <location evidence="1 7">Cell membrane</location>
        <topology evidence="1 7">Multi-pass membrane protein</topology>
    </subcellularLocation>
</comment>
<evidence type="ECO:0000256" key="7">
    <source>
        <dbReference type="RuleBase" id="RU363032"/>
    </source>
</evidence>
<evidence type="ECO:0000256" key="1">
    <source>
        <dbReference type="ARBA" id="ARBA00004651"/>
    </source>
</evidence>
<evidence type="ECO:0000259" key="8">
    <source>
        <dbReference type="PROSITE" id="PS50928"/>
    </source>
</evidence>
<evidence type="ECO:0000313" key="10">
    <source>
        <dbReference type="Proteomes" id="UP000595897"/>
    </source>
</evidence>
<keyword evidence="5 7" id="KW-1133">Transmembrane helix</keyword>
<dbReference type="GO" id="GO:0055085">
    <property type="term" value="P:transmembrane transport"/>
    <property type="evidence" value="ECO:0007669"/>
    <property type="project" value="InterPro"/>
</dbReference>
<gene>
    <name evidence="9" type="ORF">bsdtb5_34900</name>
</gene>
<dbReference type="SUPFAM" id="SSF161098">
    <property type="entry name" value="MetI-like"/>
    <property type="match status" value="1"/>
</dbReference>
<proteinExistence type="inferred from homology"/>
<dbReference type="Proteomes" id="UP000595897">
    <property type="component" value="Chromosome"/>
</dbReference>
<sequence length="306" mass="34407">MSQENNSLKVKRKIKRSKGTVIFDTINVTFMVIICFLCVYPIWYVVVNSFNDATDALQGGIYWFPRKFSLESYKAVFQDSSVVQAFKVTIGKTLLGTACNVLFTAMIAYPLSKSRLIGRKIYMGIGMVTMFFAGGLIPTFLLFKQMQLLNNFLVYIIPAAFNFFNLLIFINFFNEIPNALEESAKIDGANDFTIFRKIILPLSKPVLATIALFAGVGQWNDYFGGLMFMTNRTDLEPIQTYLYRLIAQVQSSQMADSIAVQVTKTDTTSTAIKLAAMVITTVPICCVYPFLQKYFVKGMMVGAVKE</sequence>
<evidence type="ECO:0000256" key="4">
    <source>
        <dbReference type="ARBA" id="ARBA00022692"/>
    </source>
</evidence>
<feature type="transmembrane region" description="Helical" evidence="7">
    <location>
        <begin position="194"/>
        <end position="219"/>
    </location>
</feature>
<dbReference type="InterPro" id="IPR035906">
    <property type="entry name" value="MetI-like_sf"/>
</dbReference>
<feature type="transmembrane region" description="Helical" evidence="7">
    <location>
        <begin position="271"/>
        <end position="291"/>
    </location>
</feature>
<name>A0A7R7EP98_9FIRM</name>
<reference evidence="9 10" key="1">
    <citation type="submission" date="2020-11" db="EMBL/GenBank/DDBJ databases">
        <title>Draft genome sequencing of a Lachnospiraceae strain isolated from anoxic soil subjected to BSD treatment.</title>
        <authorList>
            <person name="Uek A."/>
            <person name="Tonouchi A."/>
        </authorList>
    </citation>
    <scope>NUCLEOTIDE SEQUENCE [LARGE SCALE GENOMIC DNA]</scope>
    <source>
        <strain evidence="9 10">TB5</strain>
    </source>
</reference>
<keyword evidence="10" id="KW-1185">Reference proteome</keyword>
<dbReference type="PROSITE" id="PS50928">
    <property type="entry name" value="ABC_TM1"/>
    <property type="match status" value="1"/>
</dbReference>
<dbReference type="CDD" id="cd06261">
    <property type="entry name" value="TM_PBP2"/>
    <property type="match status" value="1"/>
</dbReference>
<dbReference type="GO" id="GO:0005886">
    <property type="term" value="C:plasma membrane"/>
    <property type="evidence" value="ECO:0007669"/>
    <property type="project" value="UniProtKB-SubCell"/>
</dbReference>
<accession>A0A7R7EP98</accession>
<dbReference type="Gene3D" id="1.10.3720.10">
    <property type="entry name" value="MetI-like"/>
    <property type="match status" value="1"/>
</dbReference>
<dbReference type="AlphaFoldDB" id="A0A7R7EP98"/>
<evidence type="ECO:0000256" key="5">
    <source>
        <dbReference type="ARBA" id="ARBA00022989"/>
    </source>
</evidence>
<dbReference type="PANTHER" id="PTHR43744:SF9">
    <property type="entry name" value="POLYGALACTURONAN_RHAMNOGALACTURONAN TRANSPORT SYSTEM PERMEASE PROTEIN YTCP"/>
    <property type="match status" value="1"/>
</dbReference>
<comment type="similarity">
    <text evidence="7">Belongs to the binding-protein-dependent transport system permease family.</text>
</comment>
<dbReference type="Pfam" id="PF00528">
    <property type="entry name" value="BPD_transp_1"/>
    <property type="match status" value="1"/>
</dbReference>
<dbReference type="KEGG" id="ahb:bsdtb5_34900"/>
<organism evidence="9 10">
    <name type="scientific">Anaeromicropila herbilytica</name>
    <dbReference type="NCBI Taxonomy" id="2785025"/>
    <lineage>
        <taxon>Bacteria</taxon>
        <taxon>Bacillati</taxon>
        <taxon>Bacillota</taxon>
        <taxon>Clostridia</taxon>
        <taxon>Lachnospirales</taxon>
        <taxon>Lachnospiraceae</taxon>
        <taxon>Anaeromicropila</taxon>
    </lineage>
</organism>
<keyword evidence="6 7" id="KW-0472">Membrane</keyword>
<keyword evidence="4 7" id="KW-0812">Transmembrane</keyword>
<evidence type="ECO:0000256" key="3">
    <source>
        <dbReference type="ARBA" id="ARBA00022475"/>
    </source>
</evidence>